<dbReference type="RefSeq" id="WP_043068919.1">
    <property type="nucleotide sequence ID" value="NZ_BJOA01000055.1"/>
</dbReference>
<name>A0A0D1X6M2_ANEMI</name>
<feature type="domain" description="SbsA Ig-like" evidence="2">
    <location>
        <begin position="36"/>
        <end position="131"/>
    </location>
</feature>
<dbReference type="PATRIC" id="fig|47500.8.peg.4611"/>
<evidence type="ECO:0000313" key="4">
    <source>
        <dbReference type="EMBL" id="SDI74837.1"/>
    </source>
</evidence>
<dbReference type="Proteomes" id="UP000182836">
    <property type="component" value="Unassembled WGS sequence"/>
</dbReference>
<proteinExistence type="predicted"/>
<keyword evidence="5" id="KW-1185">Reference proteome</keyword>
<dbReference type="Proteomes" id="UP000037269">
    <property type="component" value="Unassembled WGS sequence"/>
</dbReference>
<evidence type="ECO:0000259" key="2">
    <source>
        <dbReference type="Pfam" id="PF13205"/>
    </source>
</evidence>
<sequence>MKKKLVTLCALIFIGIGSYVGYSILTKDTDKHLDIQMAQSNVSPDKEWIITFDHGINQEIMNAKSVYVQDQDNKPVPVSLKISDPQTLVVKSPNGGYQKEKTYNLYINRDLDLEHVGNENLPKQYHIQFTTM</sequence>
<evidence type="ECO:0000313" key="3">
    <source>
        <dbReference type="EMBL" id="KON96194.1"/>
    </source>
</evidence>
<keyword evidence="1" id="KW-0732">Signal</keyword>
<accession>A0A0D1X6M2</accession>
<reference evidence="4 6" key="2">
    <citation type="submission" date="2016-10" db="EMBL/GenBank/DDBJ databases">
        <authorList>
            <person name="de Groot N.N."/>
        </authorList>
    </citation>
    <scope>NUCLEOTIDE SEQUENCE [LARGE SCALE GENOMIC DNA]</scope>
    <source>
        <strain evidence="4 6">DSM 2895</strain>
    </source>
</reference>
<dbReference type="OrthoDB" id="2680084at2"/>
<dbReference type="Pfam" id="PF13205">
    <property type="entry name" value="Big_5"/>
    <property type="match status" value="1"/>
</dbReference>
<dbReference type="GeneID" id="42306007"/>
<protein>
    <submittedName>
        <fullName evidence="4">Ig-like domain-containing protein</fullName>
    </submittedName>
</protein>
<evidence type="ECO:0000313" key="6">
    <source>
        <dbReference type="Proteomes" id="UP000182836"/>
    </source>
</evidence>
<dbReference type="InterPro" id="IPR032812">
    <property type="entry name" value="SbsA_Ig"/>
</dbReference>
<gene>
    <name evidence="3" type="ORF">AF333_12575</name>
    <name evidence="4" type="ORF">SAMN04487909_10788</name>
</gene>
<reference evidence="3 5" key="1">
    <citation type="submission" date="2015-07" db="EMBL/GenBank/DDBJ databases">
        <title>Fjat-14205 dsm 2895.</title>
        <authorList>
            <person name="Liu B."/>
            <person name="Wang J."/>
            <person name="Zhu Y."/>
            <person name="Liu G."/>
            <person name="Chen Q."/>
            <person name="Chen Z."/>
            <person name="Lan J."/>
            <person name="Che J."/>
            <person name="Ge C."/>
            <person name="Shi H."/>
            <person name="Pan Z."/>
            <person name="Liu X."/>
        </authorList>
    </citation>
    <scope>NUCLEOTIDE SEQUENCE [LARGE SCALE GENOMIC DNA]</scope>
    <source>
        <strain evidence="3 5">DSM 2895</strain>
    </source>
</reference>
<evidence type="ECO:0000256" key="1">
    <source>
        <dbReference type="ARBA" id="ARBA00022729"/>
    </source>
</evidence>
<dbReference type="EMBL" id="FNED01000007">
    <property type="protein sequence ID" value="SDI74837.1"/>
    <property type="molecule type" value="Genomic_DNA"/>
</dbReference>
<dbReference type="EMBL" id="LGUG01000004">
    <property type="protein sequence ID" value="KON96194.1"/>
    <property type="molecule type" value="Genomic_DNA"/>
</dbReference>
<organism evidence="3 5">
    <name type="scientific">Aneurinibacillus migulanus</name>
    <name type="common">Bacillus migulanus</name>
    <dbReference type="NCBI Taxonomy" id="47500"/>
    <lineage>
        <taxon>Bacteria</taxon>
        <taxon>Bacillati</taxon>
        <taxon>Bacillota</taxon>
        <taxon>Bacilli</taxon>
        <taxon>Bacillales</taxon>
        <taxon>Paenibacillaceae</taxon>
        <taxon>Aneurinibacillus group</taxon>
        <taxon>Aneurinibacillus</taxon>
    </lineage>
</organism>
<evidence type="ECO:0000313" key="5">
    <source>
        <dbReference type="Proteomes" id="UP000037269"/>
    </source>
</evidence>
<dbReference type="AlphaFoldDB" id="A0A0D1X6M2"/>